<organism evidence="1 2">
    <name type="scientific">Lepeophtheirus salmonis</name>
    <name type="common">Salmon louse</name>
    <name type="synonym">Caligus salmonis</name>
    <dbReference type="NCBI Taxonomy" id="72036"/>
    <lineage>
        <taxon>Eukaryota</taxon>
        <taxon>Metazoa</taxon>
        <taxon>Ecdysozoa</taxon>
        <taxon>Arthropoda</taxon>
        <taxon>Crustacea</taxon>
        <taxon>Multicrustacea</taxon>
        <taxon>Hexanauplia</taxon>
        <taxon>Copepoda</taxon>
        <taxon>Siphonostomatoida</taxon>
        <taxon>Caligidae</taxon>
        <taxon>Lepeophtheirus</taxon>
    </lineage>
</organism>
<evidence type="ECO:0000313" key="2">
    <source>
        <dbReference type="Proteomes" id="UP000675881"/>
    </source>
</evidence>
<dbReference type="EMBL" id="HG994591">
    <property type="protein sequence ID" value="CAF2818414.1"/>
    <property type="molecule type" value="Genomic_DNA"/>
</dbReference>
<keyword evidence="2" id="KW-1185">Reference proteome</keyword>
<dbReference type="Proteomes" id="UP000675881">
    <property type="component" value="Chromosome 12"/>
</dbReference>
<gene>
    <name evidence="1" type="ORF">LSAA_3634</name>
</gene>
<evidence type="ECO:0000313" key="1">
    <source>
        <dbReference type="EMBL" id="CAF2818414.1"/>
    </source>
</evidence>
<accession>A0A7R8H1V9</accession>
<dbReference type="OrthoDB" id="6372860at2759"/>
<protein>
    <submittedName>
        <fullName evidence="1">(salmon louse) hypothetical protein</fullName>
    </submittedName>
</protein>
<dbReference type="AlphaFoldDB" id="A0A7R8H1V9"/>
<proteinExistence type="predicted"/>
<sequence length="148" mass="17335">MNRCRWFSTQCEEYVDCSDTAQLAVFIRMVFDDFSTKRGVFDLQQPGNWCKTVHSASEEKKISALSLRLKDSRELGQEFADRFSNFKKLESCVTFMTNPFMDVDISDISGQMAELFYVDPMEMNVEVINRRNNVQLKTQEHSQLLWSF</sequence>
<name>A0A7R8H1V9_LEPSM</name>
<reference evidence="1" key="1">
    <citation type="submission" date="2021-02" db="EMBL/GenBank/DDBJ databases">
        <authorList>
            <person name="Bekaert M."/>
        </authorList>
    </citation>
    <scope>NUCLEOTIDE SEQUENCE</scope>
    <source>
        <strain evidence="1">IoA-00</strain>
    </source>
</reference>